<evidence type="ECO:0000313" key="2">
    <source>
        <dbReference type="Proteomes" id="UP001283361"/>
    </source>
</evidence>
<keyword evidence="2" id="KW-1185">Reference proteome</keyword>
<dbReference type="AlphaFoldDB" id="A0AAE1DBA0"/>
<gene>
    <name evidence="1" type="ORF">RRG08_057013</name>
</gene>
<protein>
    <submittedName>
        <fullName evidence="1">Uncharacterized protein</fullName>
    </submittedName>
</protein>
<name>A0AAE1DBA0_9GAST</name>
<organism evidence="1 2">
    <name type="scientific">Elysia crispata</name>
    <name type="common">lettuce slug</name>
    <dbReference type="NCBI Taxonomy" id="231223"/>
    <lineage>
        <taxon>Eukaryota</taxon>
        <taxon>Metazoa</taxon>
        <taxon>Spiralia</taxon>
        <taxon>Lophotrochozoa</taxon>
        <taxon>Mollusca</taxon>
        <taxon>Gastropoda</taxon>
        <taxon>Heterobranchia</taxon>
        <taxon>Euthyneura</taxon>
        <taxon>Panpulmonata</taxon>
        <taxon>Sacoglossa</taxon>
        <taxon>Placobranchoidea</taxon>
        <taxon>Plakobranchidae</taxon>
        <taxon>Elysia</taxon>
    </lineage>
</organism>
<reference evidence="1" key="1">
    <citation type="journal article" date="2023" name="G3 (Bethesda)">
        <title>A reference genome for the long-term kleptoplast-retaining sea slug Elysia crispata morphotype clarki.</title>
        <authorList>
            <person name="Eastman K.E."/>
            <person name="Pendleton A.L."/>
            <person name="Shaikh M.A."/>
            <person name="Suttiyut T."/>
            <person name="Ogas R."/>
            <person name="Tomko P."/>
            <person name="Gavelis G."/>
            <person name="Widhalm J.R."/>
            <person name="Wisecaver J.H."/>
        </authorList>
    </citation>
    <scope>NUCLEOTIDE SEQUENCE</scope>
    <source>
        <strain evidence="1">ECLA1</strain>
    </source>
</reference>
<dbReference type="Proteomes" id="UP001283361">
    <property type="component" value="Unassembled WGS sequence"/>
</dbReference>
<proteinExistence type="predicted"/>
<comment type="caution">
    <text evidence="1">The sequence shown here is derived from an EMBL/GenBank/DDBJ whole genome shotgun (WGS) entry which is preliminary data.</text>
</comment>
<sequence length="128" mass="13633">MRCSARVAVKNTLDWLENNCGNNRGRFDRVTGEGTSHTVTAPAHVHVGYVICLAVFQNVSHSDGAGTCTRRICNLSCCVPERLTQTSQTVTAPASVDVGYLICLAVFQNVSHSDGAGSASTKHHKSTT</sequence>
<evidence type="ECO:0000313" key="1">
    <source>
        <dbReference type="EMBL" id="KAK3763590.1"/>
    </source>
</evidence>
<accession>A0AAE1DBA0</accession>
<dbReference type="EMBL" id="JAWDGP010004530">
    <property type="protein sequence ID" value="KAK3763590.1"/>
    <property type="molecule type" value="Genomic_DNA"/>
</dbReference>